<proteinExistence type="predicted"/>
<dbReference type="EMBL" id="FOVJ01000006">
    <property type="protein sequence ID" value="SFO02432.1"/>
    <property type="molecule type" value="Genomic_DNA"/>
</dbReference>
<feature type="domain" description="TPM" evidence="1">
    <location>
        <begin position="21"/>
        <end position="141"/>
    </location>
</feature>
<accession>A0A1I5DT59</accession>
<dbReference type="PANTHER" id="PTHR30373">
    <property type="entry name" value="UPF0603 PROTEIN YGCG"/>
    <property type="match status" value="1"/>
</dbReference>
<evidence type="ECO:0000313" key="3">
    <source>
        <dbReference type="Proteomes" id="UP000183107"/>
    </source>
</evidence>
<sequence>MNFSRILRHLFTGPRAVRRIFPDTALAAIEKAIRQSEISNDGEIVFAVEAALDTLPLMADQPARERAIEVFSQLRVWDTEHNNGVLIYLLLADHDVEIIADRGIASRVGNEAWEAICRQMETAFREGQFESGVITGIGAIGTHLQEYFATERKAGENELPDRPVIL</sequence>
<dbReference type="Proteomes" id="UP000183107">
    <property type="component" value="Unassembled WGS sequence"/>
</dbReference>
<keyword evidence="3" id="KW-1185">Reference proteome</keyword>
<dbReference type="RefSeq" id="WP_074797687.1">
    <property type="nucleotide sequence ID" value="NZ_FOVJ01000006.1"/>
</dbReference>
<dbReference type="Pfam" id="PF04536">
    <property type="entry name" value="TPM_phosphatase"/>
    <property type="match status" value="1"/>
</dbReference>
<organism evidence="2 3">
    <name type="scientific">Nitrosospira briensis</name>
    <dbReference type="NCBI Taxonomy" id="35799"/>
    <lineage>
        <taxon>Bacteria</taxon>
        <taxon>Pseudomonadati</taxon>
        <taxon>Pseudomonadota</taxon>
        <taxon>Betaproteobacteria</taxon>
        <taxon>Nitrosomonadales</taxon>
        <taxon>Nitrosomonadaceae</taxon>
        <taxon>Nitrosospira</taxon>
    </lineage>
</organism>
<dbReference type="AlphaFoldDB" id="A0A1I5DT59"/>
<protein>
    <submittedName>
        <fullName evidence="2">TLP18.3, Psb32 and MOLO-1 founding protein of phosphatase</fullName>
    </submittedName>
</protein>
<dbReference type="OrthoDB" id="5683663at2"/>
<dbReference type="Gene3D" id="3.10.310.50">
    <property type="match status" value="1"/>
</dbReference>
<evidence type="ECO:0000313" key="2">
    <source>
        <dbReference type="EMBL" id="SFO02432.1"/>
    </source>
</evidence>
<name>A0A1I5DT59_9PROT</name>
<gene>
    <name evidence="2" type="ORF">SAMN05216386_2394</name>
</gene>
<dbReference type="PANTHER" id="PTHR30373:SF8">
    <property type="entry name" value="BLL7265 PROTEIN"/>
    <property type="match status" value="1"/>
</dbReference>
<evidence type="ECO:0000259" key="1">
    <source>
        <dbReference type="Pfam" id="PF04536"/>
    </source>
</evidence>
<dbReference type="InterPro" id="IPR007621">
    <property type="entry name" value="TPM_dom"/>
</dbReference>
<reference evidence="3" key="1">
    <citation type="submission" date="2016-10" db="EMBL/GenBank/DDBJ databases">
        <authorList>
            <person name="Varghese N."/>
        </authorList>
    </citation>
    <scope>NUCLEOTIDE SEQUENCE [LARGE SCALE GENOMIC DNA]</scope>
    <source>
        <strain evidence="3">Nsp8</strain>
    </source>
</reference>